<evidence type="ECO:0000256" key="2">
    <source>
        <dbReference type="SAM" id="Phobius"/>
    </source>
</evidence>
<accession>A0A558DCW0</accession>
<feature type="transmembrane region" description="Helical" evidence="2">
    <location>
        <begin position="23"/>
        <end position="45"/>
    </location>
</feature>
<reference evidence="3 4" key="1">
    <citation type="submission" date="2019-07" db="EMBL/GenBank/DDBJ databases">
        <title>The pathways for chlorine oxyanion respiration interact through the shared metabolite chlorate.</title>
        <authorList>
            <person name="Barnum T.P."/>
            <person name="Cheng Y."/>
            <person name="Hill K.A."/>
            <person name="Lucas L.N."/>
            <person name="Carlson H.K."/>
            <person name="Coates J.D."/>
        </authorList>
    </citation>
    <scope>NUCLEOTIDE SEQUENCE [LARGE SCALE GENOMIC DNA]</scope>
    <source>
        <strain evidence="3">BK-3</strain>
    </source>
</reference>
<evidence type="ECO:0000313" key="4">
    <source>
        <dbReference type="Proteomes" id="UP000317355"/>
    </source>
</evidence>
<gene>
    <name evidence="3" type="ORF">FHK82_03600</name>
</gene>
<keyword evidence="1" id="KW-0175">Coiled coil</keyword>
<evidence type="ECO:0000313" key="3">
    <source>
        <dbReference type="EMBL" id="TVT58861.1"/>
    </source>
</evidence>
<evidence type="ECO:0000256" key="1">
    <source>
        <dbReference type="SAM" id="Coils"/>
    </source>
</evidence>
<organism evidence="3 4">
    <name type="scientific">Sedimenticola thiotaurini</name>
    <dbReference type="NCBI Taxonomy" id="1543721"/>
    <lineage>
        <taxon>Bacteria</taxon>
        <taxon>Pseudomonadati</taxon>
        <taxon>Pseudomonadota</taxon>
        <taxon>Gammaproteobacteria</taxon>
        <taxon>Chromatiales</taxon>
        <taxon>Sedimenticolaceae</taxon>
        <taxon>Sedimenticola</taxon>
    </lineage>
</organism>
<feature type="coiled-coil region" evidence="1">
    <location>
        <begin position="61"/>
        <end position="88"/>
    </location>
</feature>
<proteinExistence type="predicted"/>
<dbReference type="EMBL" id="VMRY01000008">
    <property type="protein sequence ID" value="TVT58861.1"/>
    <property type="molecule type" value="Genomic_DNA"/>
</dbReference>
<dbReference type="Proteomes" id="UP000317355">
    <property type="component" value="Unassembled WGS sequence"/>
</dbReference>
<keyword evidence="2" id="KW-0812">Transmembrane</keyword>
<keyword evidence="2" id="KW-1133">Transmembrane helix</keyword>
<protein>
    <submittedName>
        <fullName evidence="3">Uncharacterized protein</fullName>
    </submittedName>
</protein>
<comment type="caution">
    <text evidence="3">The sequence shown here is derived from an EMBL/GenBank/DDBJ whole genome shotgun (WGS) entry which is preliminary data.</text>
</comment>
<name>A0A558DCW0_9GAMM</name>
<sequence>MELESDPYRLAQLSTHHEERHTGIWWVTVIVLGVFIGNLMSFGAYRLYVQWELQQIAIALKIETTEQAEKLKVEMARLAKKNEASRREQQKKSEVNAKLLQTCEFWRQQVIKENTGQNRAYREAAGTRAINSARKNPARLRVAEPAIIILAGSFGAALYCS</sequence>
<keyword evidence="2" id="KW-0472">Membrane</keyword>
<dbReference type="AlphaFoldDB" id="A0A558DCW0"/>